<evidence type="ECO:0000313" key="1">
    <source>
        <dbReference type="EMBL" id="VDN56336.1"/>
    </source>
</evidence>
<accession>A0A0N4U545</accession>
<sequence length="168" mass="18666">MILRAPCRNARILWVTQIQKAIDSFEIDTSRKSGESSIDAAGLGRLLIELSFVGNIETSLTCDKQIVCRFELGKHSATGEANLKNEECLFTTQLPIISMDSIFHVSIFIPCIYSPDICAGTGEIKLEDLITATSSHRGPISRQFYLDANHSNTANRPFVIIKFVVQLF</sequence>
<name>A0A0N4U545_DRAME</name>
<dbReference type="AlphaFoldDB" id="A0A0N4U545"/>
<evidence type="ECO:0000313" key="4">
    <source>
        <dbReference type="WBParaSite" id="DME_0000194901-mRNA-1"/>
    </source>
</evidence>
<dbReference type="WBParaSite" id="DME_0000194901-mRNA-1">
    <property type="protein sequence ID" value="DME_0000194901-mRNA-1"/>
    <property type="gene ID" value="DME_0000194901"/>
</dbReference>
<gene>
    <name evidence="1" type="ORF">DME_LOCUS6309</name>
</gene>
<evidence type="ECO:0000313" key="3">
    <source>
        <dbReference type="Proteomes" id="UP000274756"/>
    </source>
</evidence>
<evidence type="ECO:0000313" key="2">
    <source>
        <dbReference type="Proteomes" id="UP000038040"/>
    </source>
</evidence>
<reference evidence="4" key="1">
    <citation type="submission" date="2017-02" db="UniProtKB">
        <authorList>
            <consortium name="WormBaseParasite"/>
        </authorList>
    </citation>
    <scope>IDENTIFICATION</scope>
</reference>
<protein>
    <submittedName>
        <fullName evidence="4">PH domain-containing protein</fullName>
    </submittedName>
</protein>
<dbReference type="Proteomes" id="UP000274756">
    <property type="component" value="Unassembled WGS sequence"/>
</dbReference>
<reference evidence="1 3" key="2">
    <citation type="submission" date="2018-11" db="EMBL/GenBank/DDBJ databases">
        <authorList>
            <consortium name="Pathogen Informatics"/>
        </authorList>
    </citation>
    <scope>NUCLEOTIDE SEQUENCE [LARGE SCALE GENOMIC DNA]</scope>
</reference>
<dbReference type="OrthoDB" id="2015333at2759"/>
<organism evidence="2 4">
    <name type="scientific">Dracunculus medinensis</name>
    <name type="common">Guinea worm</name>
    <dbReference type="NCBI Taxonomy" id="318479"/>
    <lineage>
        <taxon>Eukaryota</taxon>
        <taxon>Metazoa</taxon>
        <taxon>Ecdysozoa</taxon>
        <taxon>Nematoda</taxon>
        <taxon>Chromadorea</taxon>
        <taxon>Rhabditida</taxon>
        <taxon>Spirurina</taxon>
        <taxon>Dracunculoidea</taxon>
        <taxon>Dracunculidae</taxon>
        <taxon>Dracunculus</taxon>
    </lineage>
</organism>
<dbReference type="EMBL" id="UYYG01001155">
    <property type="protein sequence ID" value="VDN56336.1"/>
    <property type="molecule type" value="Genomic_DNA"/>
</dbReference>
<keyword evidence="3" id="KW-1185">Reference proteome</keyword>
<proteinExistence type="predicted"/>
<dbReference type="Proteomes" id="UP000038040">
    <property type="component" value="Unplaced"/>
</dbReference>